<reference evidence="2 3" key="1">
    <citation type="submission" date="2017-11" db="EMBL/GenBank/DDBJ databases">
        <title>De novo assembly and phasing of dikaryotic genomes from two isolates of Puccinia coronata f. sp. avenae, the causal agent of oat crown rust.</title>
        <authorList>
            <person name="Miller M.E."/>
            <person name="Zhang Y."/>
            <person name="Omidvar V."/>
            <person name="Sperschneider J."/>
            <person name="Schwessinger B."/>
            <person name="Raley C."/>
            <person name="Palmer J.M."/>
            <person name="Garnica D."/>
            <person name="Upadhyaya N."/>
            <person name="Rathjen J."/>
            <person name="Taylor J.M."/>
            <person name="Park R.F."/>
            <person name="Dodds P.N."/>
            <person name="Hirsch C.D."/>
            <person name="Kianian S.F."/>
            <person name="Figueroa M."/>
        </authorList>
    </citation>
    <scope>NUCLEOTIDE SEQUENCE [LARGE SCALE GENOMIC DNA]</scope>
    <source>
        <strain evidence="2">12NC29</strain>
    </source>
</reference>
<keyword evidence="3" id="KW-1185">Reference proteome</keyword>
<comment type="caution">
    <text evidence="2">The sequence shown here is derived from an EMBL/GenBank/DDBJ whole genome shotgun (WGS) entry which is preliminary data.</text>
</comment>
<dbReference type="Proteomes" id="UP000235388">
    <property type="component" value="Unassembled WGS sequence"/>
</dbReference>
<accession>A0A2N5VXL7</accession>
<dbReference type="EMBL" id="PGCJ01000041">
    <property type="protein sequence ID" value="PLW54743.1"/>
    <property type="molecule type" value="Genomic_DNA"/>
</dbReference>
<feature type="compositionally biased region" description="Basic and acidic residues" evidence="1">
    <location>
        <begin position="401"/>
        <end position="410"/>
    </location>
</feature>
<gene>
    <name evidence="2" type="ORF">PCANC_03685</name>
</gene>
<dbReference type="STRING" id="200324.A0A2N5VXL7"/>
<evidence type="ECO:0000313" key="3">
    <source>
        <dbReference type="Proteomes" id="UP000235388"/>
    </source>
</evidence>
<evidence type="ECO:0000256" key="1">
    <source>
        <dbReference type="SAM" id="MobiDB-lite"/>
    </source>
</evidence>
<feature type="compositionally biased region" description="Low complexity" evidence="1">
    <location>
        <begin position="430"/>
        <end position="445"/>
    </location>
</feature>
<feature type="region of interest" description="Disordered" evidence="1">
    <location>
        <begin position="300"/>
        <end position="326"/>
    </location>
</feature>
<protein>
    <submittedName>
        <fullName evidence="2">Uncharacterized protein</fullName>
    </submittedName>
</protein>
<name>A0A2N5VXL7_9BASI</name>
<evidence type="ECO:0000313" key="2">
    <source>
        <dbReference type="EMBL" id="PLW54743.1"/>
    </source>
</evidence>
<organism evidence="2 3">
    <name type="scientific">Puccinia coronata f. sp. avenae</name>
    <dbReference type="NCBI Taxonomy" id="200324"/>
    <lineage>
        <taxon>Eukaryota</taxon>
        <taxon>Fungi</taxon>
        <taxon>Dikarya</taxon>
        <taxon>Basidiomycota</taxon>
        <taxon>Pucciniomycotina</taxon>
        <taxon>Pucciniomycetes</taxon>
        <taxon>Pucciniales</taxon>
        <taxon>Pucciniaceae</taxon>
        <taxon>Puccinia</taxon>
    </lineage>
</organism>
<feature type="region of interest" description="Disordered" evidence="1">
    <location>
        <begin position="373"/>
        <end position="445"/>
    </location>
</feature>
<feature type="region of interest" description="Disordered" evidence="1">
    <location>
        <begin position="465"/>
        <end position="498"/>
    </location>
</feature>
<proteinExistence type="predicted"/>
<dbReference type="AlphaFoldDB" id="A0A2N5VXL7"/>
<dbReference type="OrthoDB" id="2575228at2759"/>
<feature type="compositionally biased region" description="Polar residues" evidence="1">
    <location>
        <begin position="480"/>
        <end position="496"/>
    </location>
</feature>
<feature type="compositionally biased region" description="Polar residues" evidence="1">
    <location>
        <begin position="373"/>
        <end position="385"/>
    </location>
</feature>
<sequence>MSRSSARDNTNVEMLLFRSALSEELYAAPKRLAASILFLYTFSLYPSPGLPYLFRVTSTVQDFLIYPSRCASVIIDQYMAFDPNTGLPWGINPFKVTSRETYAPPSQFGIGLSSRSSAGLGPSQPNLAHSNCANYGQHFPPNFSSSIDPMILNPPPSMLSWPGPQQLAFDFSPFHGAACEGDKHNVNATYTNTTFFPNLSASPYYDSFPKARGFGNTPAADHISSDPDIQVNPINFTFTDMDCLLDRMNGVGMQPSRCVTPPSPAGDIRVVLPSTPRKKIHGGFSPAIHPSNWLGSPIQLSPSSPQHRSTYGFSSSDFPQISPKTSITTTCPVEISPLSNPLARYYNPFQNSSTPALTHSSSPAHVNNVLANNTPLMRPISTPQIGTKRRQTAGANQYPSSEKKGKERQFRNKSTPNSTPTKPPARRNFPASSASTPASGSGSGSATAAAIFVNFTARDSKKLLNGVAPSGSSKRKKTLEGNNNCPTTSCLITPSASDVGDDAVKKRRLLSSTD</sequence>